<sequence>MDTKKLRLLKKRYDSALLAMVRYIDEHPGECSASNCSGTLHAIVLRQIRLGDELSVQCRLWEEKDLERRLRSADIVAALPAVVQHCHDSFFRESQAIVDAFHQYQEEHPWETQDVIEGYR</sequence>
<keyword evidence="2" id="KW-1185">Reference proteome</keyword>
<protein>
    <submittedName>
        <fullName evidence="1">Uncharacterized protein</fullName>
    </submittedName>
</protein>
<organism evidence="1 2">
    <name type="scientific">Kipferlia bialata</name>
    <dbReference type="NCBI Taxonomy" id="797122"/>
    <lineage>
        <taxon>Eukaryota</taxon>
        <taxon>Metamonada</taxon>
        <taxon>Carpediemonas-like organisms</taxon>
        <taxon>Kipferlia</taxon>
    </lineage>
</organism>
<evidence type="ECO:0000313" key="2">
    <source>
        <dbReference type="Proteomes" id="UP000265618"/>
    </source>
</evidence>
<dbReference type="AlphaFoldDB" id="A0A9K3D1W9"/>
<name>A0A9K3D1W9_9EUKA</name>
<feature type="non-terminal residue" evidence="1">
    <location>
        <position position="1"/>
    </location>
</feature>
<gene>
    <name evidence="1" type="ORF">KIPB_007535</name>
</gene>
<comment type="caution">
    <text evidence="1">The sequence shown here is derived from an EMBL/GenBank/DDBJ whole genome shotgun (WGS) entry which is preliminary data.</text>
</comment>
<dbReference type="Proteomes" id="UP000265618">
    <property type="component" value="Unassembled WGS sequence"/>
</dbReference>
<proteinExistence type="predicted"/>
<accession>A0A9K3D1W9</accession>
<dbReference type="EMBL" id="BDIP01002147">
    <property type="protein sequence ID" value="GIQ85804.1"/>
    <property type="molecule type" value="Genomic_DNA"/>
</dbReference>
<evidence type="ECO:0000313" key="1">
    <source>
        <dbReference type="EMBL" id="GIQ85804.1"/>
    </source>
</evidence>
<reference evidence="1 2" key="1">
    <citation type="journal article" date="2018" name="PLoS ONE">
        <title>The draft genome of Kipferlia bialata reveals reductive genome evolution in fornicate parasites.</title>
        <authorList>
            <person name="Tanifuji G."/>
            <person name="Takabayashi S."/>
            <person name="Kume K."/>
            <person name="Takagi M."/>
            <person name="Nakayama T."/>
            <person name="Kamikawa R."/>
            <person name="Inagaki Y."/>
            <person name="Hashimoto T."/>
        </authorList>
    </citation>
    <scope>NUCLEOTIDE SEQUENCE [LARGE SCALE GENOMIC DNA]</scope>
    <source>
        <strain evidence="1">NY0173</strain>
    </source>
</reference>